<evidence type="ECO:0000256" key="9">
    <source>
        <dbReference type="SAM" id="Phobius"/>
    </source>
</evidence>
<keyword evidence="8 9" id="KW-0472">Membrane</keyword>
<evidence type="ECO:0000256" key="6">
    <source>
        <dbReference type="ARBA" id="ARBA00022840"/>
    </source>
</evidence>
<keyword evidence="6" id="KW-0067">ATP-binding</keyword>
<keyword evidence="4 9" id="KW-0812">Transmembrane</keyword>
<dbReference type="FunFam" id="3.40.50.300:FF:000221">
    <property type="entry name" value="Multidrug ABC transporter ATP-binding protein"/>
    <property type="match status" value="1"/>
</dbReference>
<feature type="domain" description="ABC transmembrane type-1" evidence="11">
    <location>
        <begin position="37"/>
        <end position="319"/>
    </location>
</feature>
<evidence type="ECO:0000256" key="5">
    <source>
        <dbReference type="ARBA" id="ARBA00022741"/>
    </source>
</evidence>
<dbReference type="Gene3D" id="3.40.50.300">
    <property type="entry name" value="P-loop containing nucleotide triphosphate hydrolases"/>
    <property type="match status" value="1"/>
</dbReference>
<evidence type="ECO:0000313" key="12">
    <source>
        <dbReference type="EMBL" id="OGF59743.1"/>
    </source>
</evidence>
<feature type="domain" description="ABC transporter" evidence="10">
    <location>
        <begin position="352"/>
        <end position="585"/>
    </location>
</feature>
<dbReference type="Proteomes" id="UP000178943">
    <property type="component" value="Unassembled WGS sequence"/>
</dbReference>
<evidence type="ECO:0000256" key="2">
    <source>
        <dbReference type="ARBA" id="ARBA00022448"/>
    </source>
</evidence>
<evidence type="ECO:0000256" key="8">
    <source>
        <dbReference type="ARBA" id="ARBA00023136"/>
    </source>
</evidence>
<dbReference type="GO" id="GO:0005524">
    <property type="term" value="F:ATP binding"/>
    <property type="evidence" value="ECO:0007669"/>
    <property type="project" value="UniProtKB-KW"/>
</dbReference>
<feature type="transmembrane region" description="Helical" evidence="9">
    <location>
        <begin position="254"/>
        <end position="277"/>
    </location>
</feature>
<name>A0A1F5V8H0_9BACT</name>
<evidence type="ECO:0000259" key="11">
    <source>
        <dbReference type="PROSITE" id="PS50929"/>
    </source>
</evidence>
<feature type="transmembrane region" description="Helical" evidence="9">
    <location>
        <begin position="175"/>
        <end position="194"/>
    </location>
</feature>
<accession>A0A1F5V8H0</accession>
<evidence type="ECO:0000259" key="10">
    <source>
        <dbReference type="PROSITE" id="PS50893"/>
    </source>
</evidence>
<keyword evidence="3" id="KW-1003">Cell membrane</keyword>
<dbReference type="CDD" id="cd18544">
    <property type="entry name" value="ABC_6TM_TmrA_like"/>
    <property type="match status" value="1"/>
</dbReference>
<evidence type="ECO:0000256" key="1">
    <source>
        <dbReference type="ARBA" id="ARBA00004651"/>
    </source>
</evidence>
<feature type="transmembrane region" description="Helical" evidence="9">
    <location>
        <begin position="36"/>
        <end position="53"/>
    </location>
</feature>
<dbReference type="InterPro" id="IPR011527">
    <property type="entry name" value="ABC1_TM_dom"/>
</dbReference>
<dbReference type="GO" id="GO:0005886">
    <property type="term" value="C:plasma membrane"/>
    <property type="evidence" value="ECO:0007669"/>
    <property type="project" value="UniProtKB-SubCell"/>
</dbReference>
<feature type="transmembrane region" description="Helical" evidence="9">
    <location>
        <begin position="147"/>
        <end position="169"/>
    </location>
</feature>
<dbReference type="InterPro" id="IPR039421">
    <property type="entry name" value="Type_1_exporter"/>
</dbReference>
<evidence type="ECO:0000256" key="7">
    <source>
        <dbReference type="ARBA" id="ARBA00022989"/>
    </source>
</evidence>
<dbReference type="FunFam" id="1.20.1560.10:FF:000011">
    <property type="entry name" value="Multidrug ABC transporter ATP-binding protein"/>
    <property type="match status" value="1"/>
</dbReference>
<reference evidence="12 13" key="1">
    <citation type="journal article" date="2016" name="Nat. Commun.">
        <title>Thousands of microbial genomes shed light on interconnected biogeochemical processes in an aquifer system.</title>
        <authorList>
            <person name="Anantharaman K."/>
            <person name="Brown C.T."/>
            <person name="Hug L.A."/>
            <person name="Sharon I."/>
            <person name="Castelle C.J."/>
            <person name="Probst A.J."/>
            <person name="Thomas B.C."/>
            <person name="Singh A."/>
            <person name="Wilkins M.J."/>
            <person name="Karaoz U."/>
            <person name="Brodie E.L."/>
            <person name="Williams K.H."/>
            <person name="Hubbard S.S."/>
            <person name="Banfield J.F."/>
        </authorList>
    </citation>
    <scope>NUCLEOTIDE SEQUENCE [LARGE SCALE GENOMIC DNA]</scope>
</reference>
<evidence type="ECO:0008006" key="14">
    <source>
        <dbReference type="Google" id="ProtNLM"/>
    </source>
</evidence>
<keyword evidence="2" id="KW-0813">Transport</keyword>
<feature type="transmembrane region" description="Helical" evidence="9">
    <location>
        <begin position="73"/>
        <end position="93"/>
    </location>
</feature>
<proteinExistence type="predicted"/>
<keyword evidence="5" id="KW-0547">Nucleotide-binding</keyword>
<gene>
    <name evidence="12" type="ORF">A2Y62_05155</name>
</gene>
<dbReference type="InterPro" id="IPR003593">
    <property type="entry name" value="AAA+_ATPase"/>
</dbReference>
<dbReference type="PANTHER" id="PTHR43394:SF1">
    <property type="entry name" value="ATP-BINDING CASSETTE SUB-FAMILY B MEMBER 10, MITOCHONDRIAL"/>
    <property type="match status" value="1"/>
</dbReference>
<dbReference type="AlphaFoldDB" id="A0A1F5V8H0"/>
<dbReference type="SUPFAM" id="SSF52540">
    <property type="entry name" value="P-loop containing nucleoside triphosphate hydrolases"/>
    <property type="match status" value="1"/>
</dbReference>
<dbReference type="SUPFAM" id="SSF90123">
    <property type="entry name" value="ABC transporter transmembrane region"/>
    <property type="match status" value="1"/>
</dbReference>
<dbReference type="PANTHER" id="PTHR43394">
    <property type="entry name" value="ATP-DEPENDENT PERMEASE MDL1, MITOCHONDRIAL"/>
    <property type="match status" value="1"/>
</dbReference>
<comment type="subcellular location">
    <subcellularLocation>
        <location evidence="1">Cell membrane</location>
        <topology evidence="1">Multi-pass membrane protein</topology>
    </subcellularLocation>
</comment>
<dbReference type="Pfam" id="PF00664">
    <property type="entry name" value="ABC_membrane"/>
    <property type="match status" value="1"/>
</dbReference>
<evidence type="ECO:0000256" key="3">
    <source>
        <dbReference type="ARBA" id="ARBA00022475"/>
    </source>
</evidence>
<dbReference type="EMBL" id="MFGW01000206">
    <property type="protein sequence ID" value="OGF59743.1"/>
    <property type="molecule type" value="Genomic_DNA"/>
</dbReference>
<organism evidence="12 13">
    <name type="scientific">Candidatus Fischerbacteria bacterium RBG_13_37_8</name>
    <dbReference type="NCBI Taxonomy" id="1817863"/>
    <lineage>
        <taxon>Bacteria</taxon>
        <taxon>Candidatus Fischeribacteriota</taxon>
    </lineage>
</organism>
<dbReference type="PROSITE" id="PS50893">
    <property type="entry name" value="ABC_TRANSPORTER_2"/>
    <property type="match status" value="1"/>
</dbReference>
<evidence type="ECO:0000313" key="13">
    <source>
        <dbReference type="Proteomes" id="UP000178943"/>
    </source>
</evidence>
<protein>
    <recommendedName>
        <fullName evidence="14">Antibiotic ABC transporter ATP-binding protein</fullName>
    </recommendedName>
</protein>
<sequence length="590" mass="68251">METPFLEDLEDYKLKEYDWTILKRLYKYAKPYTRKLVLSLFFLLTASIGELSLPYITKLAIDKYIVTGQFHNFWHIILLYLAALLIIFIASYYQSYTVQLTGQYIMYDMRVNIFRHIQYLPVKFFNRTPVGKIMTRVTNDIEVINELFTAGVLTIIGDVFILAGILIAMFLLNSYLASIVILILPLIFLTSFLFRKNVRETYNRVRFWLSKMNSFLQESISGISIIQIFNAERQNFNRFDELNNEYKQANLDSIFYYAIFYPAIELIAAIATALILFFGGINIIKGIITFGVLVAFLQYSYRFFRPISDLTEKYNIVLSAIVASERIFKILDEPEDKQYFGNELLIKKAPLISFQNVSFAYDEKLVLHDISFEVASNQRVALVGPTGSGKTTIVNLLLKFYDNYSGTISIDGCDIRNLSASSVRKIIGVVFQEPFLFSKSLKENLYLGHTEFQEYPMDKIIHDVIGDKFMKRFKNKLDYKIGERGIELSTGERQLIAFARALSVNPLLLILDEATASIDPETEYWIQKRLDSWLASHTSLIIAHRLSTIKHANQIIMLADGRIIEHGTHEKLMKNKSKYYLFCNHFIQTA</sequence>
<evidence type="ECO:0000256" key="4">
    <source>
        <dbReference type="ARBA" id="ARBA00022692"/>
    </source>
</evidence>
<dbReference type="GO" id="GO:0015421">
    <property type="term" value="F:ABC-type oligopeptide transporter activity"/>
    <property type="evidence" value="ECO:0007669"/>
    <property type="project" value="TreeGrafter"/>
</dbReference>
<keyword evidence="7 9" id="KW-1133">Transmembrane helix</keyword>
<dbReference type="PROSITE" id="PS50929">
    <property type="entry name" value="ABC_TM1F"/>
    <property type="match status" value="1"/>
</dbReference>
<dbReference type="InterPro" id="IPR027417">
    <property type="entry name" value="P-loop_NTPase"/>
</dbReference>
<dbReference type="Pfam" id="PF00005">
    <property type="entry name" value="ABC_tran"/>
    <property type="match status" value="1"/>
</dbReference>
<comment type="caution">
    <text evidence="12">The sequence shown here is derived from an EMBL/GenBank/DDBJ whole genome shotgun (WGS) entry which is preliminary data.</text>
</comment>
<dbReference type="InterPro" id="IPR003439">
    <property type="entry name" value="ABC_transporter-like_ATP-bd"/>
</dbReference>
<feature type="transmembrane region" description="Helical" evidence="9">
    <location>
        <begin position="283"/>
        <end position="304"/>
    </location>
</feature>
<dbReference type="InterPro" id="IPR036640">
    <property type="entry name" value="ABC1_TM_sf"/>
</dbReference>
<dbReference type="SMART" id="SM00382">
    <property type="entry name" value="AAA"/>
    <property type="match status" value="1"/>
</dbReference>
<dbReference type="GO" id="GO:0016887">
    <property type="term" value="F:ATP hydrolysis activity"/>
    <property type="evidence" value="ECO:0007669"/>
    <property type="project" value="InterPro"/>
</dbReference>
<dbReference type="Gene3D" id="1.20.1560.10">
    <property type="entry name" value="ABC transporter type 1, transmembrane domain"/>
    <property type="match status" value="1"/>
</dbReference>
<dbReference type="STRING" id="1817863.A2Y62_05155"/>